<feature type="transmembrane region" description="Helical" evidence="1">
    <location>
        <begin position="30"/>
        <end position="53"/>
    </location>
</feature>
<reference evidence="2" key="1">
    <citation type="submission" date="2019-12" db="EMBL/GenBank/DDBJ databases">
        <authorList>
            <person name="Scholes J."/>
        </authorList>
    </citation>
    <scope>NUCLEOTIDE SEQUENCE</scope>
</reference>
<sequence>MVYILIFSLRSYYSVFNIQRLSWAELRQKASLLPGVHLVFFALNVVEFLGFVFTFRPFLALPQDEVLDSKNDPENN</sequence>
<evidence type="ECO:0000313" key="2">
    <source>
        <dbReference type="EMBL" id="CAA0827534.1"/>
    </source>
</evidence>
<proteinExistence type="predicted"/>
<evidence type="ECO:0000256" key="1">
    <source>
        <dbReference type="SAM" id="Phobius"/>
    </source>
</evidence>
<comment type="caution">
    <text evidence="2">The sequence shown here is derived from an EMBL/GenBank/DDBJ whole genome shotgun (WGS) entry which is preliminary data.</text>
</comment>
<organism evidence="2 3">
    <name type="scientific">Striga hermonthica</name>
    <name type="common">Purple witchweed</name>
    <name type="synonym">Buchnera hermonthica</name>
    <dbReference type="NCBI Taxonomy" id="68872"/>
    <lineage>
        <taxon>Eukaryota</taxon>
        <taxon>Viridiplantae</taxon>
        <taxon>Streptophyta</taxon>
        <taxon>Embryophyta</taxon>
        <taxon>Tracheophyta</taxon>
        <taxon>Spermatophyta</taxon>
        <taxon>Magnoliopsida</taxon>
        <taxon>eudicotyledons</taxon>
        <taxon>Gunneridae</taxon>
        <taxon>Pentapetalae</taxon>
        <taxon>asterids</taxon>
        <taxon>lamiids</taxon>
        <taxon>Lamiales</taxon>
        <taxon>Orobanchaceae</taxon>
        <taxon>Buchnereae</taxon>
        <taxon>Striga</taxon>
    </lineage>
</organism>
<keyword evidence="1" id="KW-0472">Membrane</keyword>
<keyword evidence="3" id="KW-1185">Reference proteome</keyword>
<keyword evidence="1" id="KW-0812">Transmembrane</keyword>
<accession>A0A9N7NBR9</accession>
<gene>
    <name evidence="2" type="ORF">SHERM_23229</name>
</gene>
<keyword evidence="1" id="KW-1133">Transmembrane helix</keyword>
<name>A0A9N7NBR9_STRHE</name>
<dbReference type="EMBL" id="CACSLK010027752">
    <property type="protein sequence ID" value="CAA0827534.1"/>
    <property type="molecule type" value="Genomic_DNA"/>
</dbReference>
<dbReference type="Proteomes" id="UP001153555">
    <property type="component" value="Unassembled WGS sequence"/>
</dbReference>
<evidence type="ECO:0000313" key="3">
    <source>
        <dbReference type="Proteomes" id="UP001153555"/>
    </source>
</evidence>
<dbReference type="OrthoDB" id="10262656at2759"/>
<dbReference type="AlphaFoldDB" id="A0A9N7NBR9"/>
<protein>
    <submittedName>
        <fullName evidence="2">Protein ZINC INDUCED FACILITATOR-LIKE 1</fullName>
    </submittedName>
</protein>